<dbReference type="FunFam" id="3.30.2080.10:FF:000001">
    <property type="entry name" value="Alpha-1,2-mannosidase subfamily"/>
    <property type="match status" value="1"/>
</dbReference>
<organism evidence="6 7">
    <name type="scientific">Hoylesella loescheii DSM 19665 = JCM 12249 = ATCC 15930</name>
    <dbReference type="NCBI Taxonomy" id="1122985"/>
    <lineage>
        <taxon>Bacteria</taxon>
        <taxon>Pseudomonadati</taxon>
        <taxon>Bacteroidota</taxon>
        <taxon>Bacteroidia</taxon>
        <taxon>Bacteroidales</taxon>
        <taxon>Prevotellaceae</taxon>
        <taxon>Hoylesella</taxon>
    </lineage>
</organism>
<evidence type="ECO:0000313" key="7">
    <source>
        <dbReference type="Proteomes" id="UP000027442"/>
    </source>
</evidence>
<proteinExistence type="predicted"/>
<dbReference type="EMBL" id="JNGW01000037">
    <property type="protein sequence ID" value="KDR52895.1"/>
    <property type="molecule type" value="Genomic_DNA"/>
</dbReference>
<dbReference type="FunFam" id="1.20.1610.10:FF:000001">
    <property type="entry name" value="Putative alpha-1,2-mannosidase"/>
    <property type="match status" value="1"/>
</dbReference>
<feature type="domain" description="Glycosyl hydrolase family 92" evidence="4">
    <location>
        <begin position="262"/>
        <end position="737"/>
    </location>
</feature>
<dbReference type="PANTHER" id="PTHR12143:SF43">
    <property type="entry name" value="PUTATIVE-RELATED"/>
    <property type="match status" value="1"/>
</dbReference>
<dbReference type="Proteomes" id="UP000027442">
    <property type="component" value="Unassembled WGS sequence"/>
</dbReference>
<dbReference type="InterPro" id="IPR014718">
    <property type="entry name" value="GH-type_carb-bd"/>
</dbReference>
<dbReference type="Gene3D" id="3.30.2080.10">
    <property type="entry name" value="GH92 mannosidase domain"/>
    <property type="match status" value="1"/>
</dbReference>
<protein>
    <submittedName>
        <fullName evidence="6">Putative alpha-1,2-mannosidase</fullName>
    </submittedName>
</protein>
<dbReference type="PATRIC" id="fig|1122985.7.peg.1021"/>
<dbReference type="InterPro" id="IPR041371">
    <property type="entry name" value="GH92_N"/>
</dbReference>
<dbReference type="Pfam" id="PF07971">
    <property type="entry name" value="Glyco_hydro_92"/>
    <property type="match status" value="1"/>
</dbReference>
<dbReference type="eggNOG" id="COG3537">
    <property type="taxonomic scope" value="Bacteria"/>
</dbReference>
<gene>
    <name evidence="6" type="ORF">HMPREF1991_00985</name>
</gene>
<dbReference type="Pfam" id="PF17678">
    <property type="entry name" value="Glyco_hydro_92N"/>
    <property type="match status" value="1"/>
</dbReference>
<dbReference type="InterPro" id="IPR050883">
    <property type="entry name" value="PNGase"/>
</dbReference>
<dbReference type="PANTHER" id="PTHR12143">
    <property type="entry name" value="PEPTIDE N-GLYCANASE PNGASE -RELATED"/>
    <property type="match status" value="1"/>
</dbReference>
<comment type="cofactor">
    <cofactor evidence="1">
        <name>Ca(2+)</name>
        <dbReference type="ChEBI" id="CHEBI:29108"/>
    </cofactor>
</comment>
<dbReference type="GO" id="GO:0006516">
    <property type="term" value="P:glycoprotein catabolic process"/>
    <property type="evidence" value="ECO:0007669"/>
    <property type="project" value="TreeGrafter"/>
</dbReference>
<reference evidence="6 7" key="1">
    <citation type="submission" date="2013-08" db="EMBL/GenBank/DDBJ databases">
        <authorList>
            <person name="Weinstock G."/>
            <person name="Sodergren E."/>
            <person name="Wylie T."/>
            <person name="Fulton L."/>
            <person name="Fulton R."/>
            <person name="Fronick C."/>
            <person name="O'Laughlin M."/>
            <person name="Godfrey J."/>
            <person name="Miner T."/>
            <person name="Herter B."/>
            <person name="Appelbaum E."/>
            <person name="Cordes M."/>
            <person name="Lek S."/>
            <person name="Wollam A."/>
            <person name="Pepin K.H."/>
            <person name="Palsikar V.B."/>
            <person name="Mitreva M."/>
            <person name="Wilson R.K."/>
        </authorList>
    </citation>
    <scope>NUCLEOTIDE SEQUENCE [LARGE SCALE GENOMIC DNA]</scope>
    <source>
        <strain evidence="6 7">ATCC 15930</strain>
    </source>
</reference>
<evidence type="ECO:0000256" key="3">
    <source>
        <dbReference type="ARBA" id="ARBA00022837"/>
    </source>
</evidence>
<dbReference type="InterPro" id="IPR012939">
    <property type="entry name" value="Glyco_hydro_92"/>
</dbReference>
<evidence type="ECO:0000256" key="1">
    <source>
        <dbReference type="ARBA" id="ARBA00001913"/>
    </source>
</evidence>
<keyword evidence="3" id="KW-0106">Calcium</keyword>
<dbReference type="GO" id="GO:0005975">
    <property type="term" value="P:carbohydrate metabolic process"/>
    <property type="evidence" value="ECO:0007669"/>
    <property type="project" value="InterPro"/>
</dbReference>
<dbReference type="GO" id="GO:0005829">
    <property type="term" value="C:cytosol"/>
    <property type="evidence" value="ECO:0007669"/>
    <property type="project" value="TreeGrafter"/>
</dbReference>
<dbReference type="NCBIfam" id="TIGR01180">
    <property type="entry name" value="aman2_put"/>
    <property type="match status" value="1"/>
</dbReference>
<dbReference type="SUPFAM" id="SSF48208">
    <property type="entry name" value="Six-hairpin glycosidases"/>
    <property type="match status" value="1"/>
</dbReference>
<name>A0A069QJ92_HOYLO</name>
<dbReference type="Gene3D" id="1.20.1610.10">
    <property type="entry name" value="alpha-1,2-mannosidases domains"/>
    <property type="match status" value="1"/>
</dbReference>
<dbReference type="InterPro" id="IPR008928">
    <property type="entry name" value="6-hairpin_glycosidase_sf"/>
</dbReference>
<dbReference type="Gene3D" id="2.70.98.10">
    <property type="match status" value="1"/>
</dbReference>
<evidence type="ECO:0000259" key="4">
    <source>
        <dbReference type="Pfam" id="PF07971"/>
    </source>
</evidence>
<dbReference type="GO" id="GO:0000224">
    <property type="term" value="F:peptide-N4-(N-acetyl-beta-glucosaminyl)asparagine amidase activity"/>
    <property type="evidence" value="ECO:0007669"/>
    <property type="project" value="TreeGrafter"/>
</dbReference>
<keyword evidence="7" id="KW-1185">Reference proteome</keyword>
<sequence length="760" mass="86967">MKRPNSYLLAYLLAFAGTMLCKAEGLTRYVNPLMGTHSSMELSNGNTYPTVCLPFGMNNWAPHTGKLGNGFLYTYQENFLYGFKQTHQASLWINDYGQLSVMPITRRNDFTEERRRSWFSHKTEIALPHYYHAYLGDAQTNVELTPTERAAAFRMRFNGGDSSYVVIDACNGGSYVKLIPQQRRIVGYSTKNNGGVGPAFKNFFVITFNRPFLNAAAWKDKQLLDGQYEQQGQHVGAVVGFDLKRGETVEMHIATSYISEEQAELNLREIGSQSFDEVKAKAEQTWDAELAKVSVAGSTHDELRTFYTCLYRMLIFPRKFYEVDAKGDTLHYSPYNGRIMPGILYADNGFWDTFRAQFPFLNLMYPNIVAEILRGLENVYKESGWLPEWFSPGHRDCMIGQHSASVIADAYLKGVRGYDIGLLYEAIRKSTESVGPVGSVGRKGFAQYNTLGYVPCDVDINQNVSRTLEYAYDDYCIYRLAQALNRPKKEQETFRQRSLNYRHLFDKHTGLMRPKDSKGRFLTPFDPYRWGDHFTEGNSWQYTWFVPHDVVGLQKLMGGQTKFVEKLDSVFSQTQRYDISYYKRGIIHLIREMQNADMGQYAHLNEPMHHVPYLYAFCQPWKTQRLVRTIMSRLYAPRPDGYCGDEDNGQMSAWYVFSALGFYPLSPISGEYAVGSPLFRQATLHLPNGKAIHIAAPQNSPTSVYVSQLLLNGQPHSSQFVKHSELIKGARLEFKMRAEENVPPISHSLNQTFIHKINKP</sequence>
<feature type="domain" description="Glycosyl hydrolase family 92 N-terminal" evidence="5">
    <location>
        <begin position="29"/>
        <end position="256"/>
    </location>
</feature>
<dbReference type="Gene3D" id="1.20.1050.60">
    <property type="entry name" value="alpha-1,2-mannosidase"/>
    <property type="match status" value="1"/>
</dbReference>
<comment type="caution">
    <text evidence="6">The sequence shown here is derived from an EMBL/GenBank/DDBJ whole genome shotgun (WGS) entry which is preliminary data.</text>
</comment>
<dbReference type="RefSeq" id="WP_026292437.1">
    <property type="nucleotide sequence ID" value="NZ_KB899212.1"/>
</dbReference>
<accession>A0A069QJ92</accession>
<evidence type="ECO:0000259" key="5">
    <source>
        <dbReference type="Pfam" id="PF17678"/>
    </source>
</evidence>
<dbReference type="InterPro" id="IPR005887">
    <property type="entry name" value="GH92_a_mannosidase_put"/>
</dbReference>
<comment type="subunit">
    <text evidence="2">Monomer.</text>
</comment>
<evidence type="ECO:0000313" key="6">
    <source>
        <dbReference type="EMBL" id="KDR52895.1"/>
    </source>
</evidence>
<dbReference type="AlphaFoldDB" id="A0A069QJ92"/>
<dbReference type="GO" id="GO:0030246">
    <property type="term" value="F:carbohydrate binding"/>
    <property type="evidence" value="ECO:0007669"/>
    <property type="project" value="InterPro"/>
</dbReference>
<dbReference type="HOGENOM" id="CLU_003690_2_2_10"/>
<dbReference type="FunFam" id="1.20.1050.60:FF:000001">
    <property type="entry name" value="Putative alpha-1,2-mannosidase"/>
    <property type="match status" value="1"/>
</dbReference>
<evidence type="ECO:0000256" key="2">
    <source>
        <dbReference type="ARBA" id="ARBA00011245"/>
    </source>
</evidence>